<comment type="caution">
    <text evidence="5">The sequence shown here is derived from an EMBL/GenBank/DDBJ whole genome shotgun (WGS) entry which is preliminary data.</text>
</comment>
<reference evidence="6" key="1">
    <citation type="journal article" date="2019" name="Int. J. Syst. Evol. Microbiol.">
        <title>The Global Catalogue of Microorganisms (GCM) 10K type strain sequencing project: providing services to taxonomists for standard genome sequencing and annotation.</title>
        <authorList>
            <consortium name="The Broad Institute Genomics Platform"/>
            <consortium name="The Broad Institute Genome Sequencing Center for Infectious Disease"/>
            <person name="Wu L."/>
            <person name="Ma J."/>
        </authorList>
    </citation>
    <scope>NUCLEOTIDE SEQUENCE [LARGE SCALE GENOMIC DNA]</scope>
    <source>
        <strain evidence="6">CGMCC 4.1415</strain>
    </source>
</reference>
<dbReference type="Pfam" id="PF04586">
    <property type="entry name" value="Peptidase_S78"/>
    <property type="match status" value="1"/>
</dbReference>
<evidence type="ECO:0000259" key="4">
    <source>
        <dbReference type="Pfam" id="PF04586"/>
    </source>
</evidence>
<feature type="domain" description="Prohead serine protease" evidence="4">
    <location>
        <begin position="12"/>
        <end position="155"/>
    </location>
</feature>
<dbReference type="EMBL" id="JBHSLL010000059">
    <property type="protein sequence ID" value="MFC5387561.1"/>
    <property type="molecule type" value="Genomic_DNA"/>
</dbReference>
<dbReference type="NCBIfam" id="TIGR01543">
    <property type="entry name" value="proheadase_HK97"/>
    <property type="match status" value="1"/>
</dbReference>
<evidence type="ECO:0000313" key="5">
    <source>
        <dbReference type="EMBL" id="MFC5387561.1"/>
    </source>
</evidence>
<evidence type="ECO:0000256" key="3">
    <source>
        <dbReference type="ARBA" id="ARBA00022801"/>
    </source>
</evidence>
<keyword evidence="6" id="KW-1185">Reference proteome</keyword>
<proteinExistence type="predicted"/>
<evidence type="ECO:0000256" key="1">
    <source>
        <dbReference type="ARBA" id="ARBA00022612"/>
    </source>
</evidence>
<name>A0ABW0H0V2_9HYPH</name>
<protein>
    <submittedName>
        <fullName evidence="5">HK97 family phage prohead protease</fullName>
    </submittedName>
</protein>
<accession>A0ABW0H0V2</accession>
<dbReference type="RefSeq" id="WP_378231688.1">
    <property type="nucleotide sequence ID" value="NZ_JBHSLL010000059.1"/>
</dbReference>
<keyword evidence="1" id="KW-1188">Viral release from host cell</keyword>
<evidence type="ECO:0000256" key="2">
    <source>
        <dbReference type="ARBA" id="ARBA00022670"/>
    </source>
</evidence>
<dbReference type="GO" id="GO:0006508">
    <property type="term" value="P:proteolysis"/>
    <property type="evidence" value="ECO:0007669"/>
    <property type="project" value="UniProtKB-KW"/>
</dbReference>
<evidence type="ECO:0000313" key="6">
    <source>
        <dbReference type="Proteomes" id="UP001596016"/>
    </source>
</evidence>
<organism evidence="5 6">
    <name type="scientific">Aquamicrobium segne</name>
    <dbReference type="NCBI Taxonomy" id="469547"/>
    <lineage>
        <taxon>Bacteria</taxon>
        <taxon>Pseudomonadati</taxon>
        <taxon>Pseudomonadota</taxon>
        <taxon>Alphaproteobacteria</taxon>
        <taxon>Hyphomicrobiales</taxon>
        <taxon>Phyllobacteriaceae</taxon>
        <taxon>Aquamicrobium</taxon>
    </lineage>
</organism>
<dbReference type="InterPro" id="IPR054613">
    <property type="entry name" value="Peptidase_S78_dom"/>
</dbReference>
<dbReference type="InterPro" id="IPR006433">
    <property type="entry name" value="Prohead_protease"/>
</dbReference>
<dbReference type="Proteomes" id="UP001596016">
    <property type="component" value="Unassembled WGS sequence"/>
</dbReference>
<keyword evidence="3" id="KW-0378">Hydrolase</keyword>
<dbReference type="GO" id="GO:0008233">
    <property type="term" value="F:peptidase activity"/>
    <property type="evidence" value="ECO:0007669"/>
    <property type="project" value="UniProtKB-KW"/>
</dbReference>
<gene>
    <name evidence="5" type="ORF">ACFPLB_16505</name>
</gene>
<sequence length="171" mass="18888">MERRASIELRAKGRKLEGYAAIFGQETRIHDFTEVILPGAFTDTLAEGRDILALADHDKRAVLARTRSGTLRLSQDSKGLAFSLDLPNTSFGRDILELAERGDVGGASFAFTVSKDGERWQADRRELRSITLHEISIVSAWPAYDGTVVQARQRPAASGKLVAVRRFLESC</sequence>
<keyword evidence="2 5" id="KW-0645">Protease</keyword>